<keyword evidence="1" id="KW-0812">Transmembrane</keyword>
<protein>
    <submittedName>
        <fullName evidence="2">Uncharacterized protein</fullName>
    </submittedName>
</protein>
<organism evidence="2">
    <name type="scientific">viral metagenome</name>
    <dbReference type="NCBI Taxonomy" id="1070528"/>
    <lineage>
        <taxon>unclassified sequences</taxon>
        <taxon>metagenomes</taxon>
        <taxon>organismal metagenomes</taxon>
    </lineage>
</organism>
<reference evidence="2" key="1">
    <citation type="journal article" date="2020" name="Nature">
        <title>Giant virus diversity and host interactions through global metagenomics.</title>
        <authorList>
            <person name="Schulz F."/>
            <person name="Roux S."/>
            <person name="Paez-Espino D."/>
            <person name="Jungbluth S."/>
            <person name="Walsh D.A."/>
            <person name="Denef V.J."/>
            <person name="McMahon K.D."/>
            <person name="Konstantinidis K.T."/>
            <person name="Eloe-Fadrosh E.A."/>
            <person name="Kyrpides N.C."/>
            <person name="Woyke T."/>
        </authorList>
    </citation>
    <scope>NUCLEOTIDE SEQUENCE</scope>
    <source>
        <strain evidence="2">GVMAG-M-3300027708-5</strain>
    </source>
</reference>
<keyword evidence="1" id="KW-0472">Membrane</keyword>
<keyword evidence="1" id="KW-1133">Transmembrane helix</keyword>
<feature type="transmembrane region" description="Helical" evidence="1">
    <location>
        <begin position="116"/>
        <end position="133"/>
    </location>
</feature>
<dbReference type="AlphaFoldDB" id="A0A6C0JJA3"/>
<accession>A0A6C0JJA3</accession>
<proteinExistence type="predicted"/>
<evidence type="ECO:0000313" key="2">
    <source>
        <dbReference type="EMBL" id="QHU04866.1"/>
    </source>
</evidence>
<sequence length="137" mass="16348">MTDSEYVFLDNLPKKKIDEEIINQLIEGYEQGAPFGPLANNKEDHNERKNIDRVYQKDKQTYEQKEHIPIIIENDRYSNSYTAYLPDFYEKKMANKEVDKESNQKKEYKMDSVTNFYVGSLTILGLYVLYRMIQKTR</sequence>
<dbReference type="EMBL" id="MN740405">
    <property type="protein sequence ID" value="QHU04866.1"/>
    <property type="molecule type" value="Genomic_DNA"/>
</dbReference>
<name>A0A6C0JJA3_9ZZZZ</name>
<evidence type="ECO:0000256" key="1">
    <source>
        <dbReference type="SAM" id="Phobius"/>
    </source>
</evidence>